<comment type="caution">
    <text evidence="2">Lacks conserved residue(s) required for the propagation of feature annotation.</text>
</comment>
<name>A0ABR2SDZ9_9ROSI</name>
<feature type="domain" description="Kinesin motor" evidence="5">
    <location>
        <begin position="1"/>
        <end position="38"/>
    </location>
</feature>
<evidence type="ECO:0000256" key="1">
    <source>
        <dbReference type="ARBA" id="ARBA00023175"/>
    </source>
</evidence>
<evidence type="ECO:0000256" key="3">
    <source>
        <dbReference type="SAM" id="Coils"/>
    </source>
</evidence>
<evidence type="ECO:0000256" key="4">
    <source>
        <dbReference type="SAM" id="SignalP"/>
    </source>
</evidence>
<organism evidence="6 7">
    <name type="scientific">Hibiscus sabdariffa</name>
    <name type="common">roselle</name>
    <dbReference type="NCBI Taxonomy" id="183260"/>
    <lineage>
        <taxon>Eukaryota</taxon>
        <taxon>Viridiplantae</taxon>
        <taxon>Streptophyta</taxon>
        <taxon>Embryophyta</taxon>
        <taxon>Tracheophyta</taxon>
        <taxon>Spermatophyta</taxon>
        <taxon>Magnoliopsida</taxon>
        <taxon>eudicotyledons</taxon>
        <taxon>Gunneridae</taxon>
        <taxon>Pentapetalae</taxon>
        <taxon>rosids</taxon>
        <taxon>malvids</taxon>
        <taxon>Malvales</taxon>
        <taxon>Malvaceae</taxon>
        <taxon>Malvoideae</taxon>
        <taxon>Hibiscus</taxon>
    </lineage>
</organism>
<dbReference type="Gene3D" id="3.40.850.10">
    <property type="entry name" value="Kinesin motor domain"/>
    <property type="match status" value="1"/>
</dbReference>
<dbReference type="EMBL" id="JBBPBN010000015">
    <property type="protein sequence ID" value="KAK9023461.1"/>
    <property type="molecule type" value="Genomic_DNA"/>
</dbReference>
<evidence type="ECO:0000313" key="7">
    <source>
        <dbReference type="Proteomes" id="UP001396334"/>
    </source>
</evidence>
<dbReference type="InterPro" id="IPR036961">
    <property type="entry name" value="Kinesin_motor_dom_sf"/>
</dbReference>
<reference evidence="6 7" key="1">
    <citation type="journal article" date="2024" name="G3 (Bethesda)">
        <title>Genome assembly of Hibiscus sabdariffa L. provides insights into metabolisms of medicinal natural products.</title>
        <authorList>
            <person name="Kim T."/>
        </authorList>
    </citation>
    <scope>NUCLEOTIDE SEQUENCE [LARGE SCALE GENOMIC DNA]</scope>
    <source>
        <strain evidence="6">TK-2024</strain>
        <tissue evidence="6">Old leaves</tissue>
    </source>
</reference>
<feature type="chain" id="PRO_5045124853" description="Kinesin motor domain-containing protein" evidence="4">
    <location>
        <begin position="23"/>
        <end position="149"/>
    </location>
</feature>
<dbReference type="PROSITE" id="PS50067">
    <property type="entry name" value="KINESIN_MOTOR_2"/>
    <property type="match status" value="1"/>
</dbReference>
<keyword evidence="4" id="KW-0732">Signal</keyword>
<dbReference type="Proteomes" id="UP001396334">
    <property type="component" value="Unassembled WGS sequence"/>
</dbReference>
<evidence type="ECO:0000259" key="5">
    <source>
        <dbReference type="PROSITE" id="PS50067"/>
    </source>
</evidence>
<dbReference type="InterPro" id="IPR027417">
    <property type="entry name" value="P-loop_NTPase"/>
</dbReference>
<keyword evidence="1" id="KW-0505">Motor protein</keyword>
<feature type="signal peptide" evidence="4">
    <location>
        <begin position="1"/>
        <end position="22"/>
    </location>
</feature>
<keyword evidence="3" id="KW-0175">Coiled coil</keyword>
<dbReference type="InterPro" id="IPR027640">
    <property type="entry name" value="Kinesin-like_fam"/>
</dbReference>
<proteinExistence type="inferred from homology"/>
<dbReference type="SUPFAM" id="SSF52540">
    <property type="entry name" value="P-loop containing nucleoside triphosphate hydrolases"/>
    <property type="match status" value="1"/>
</dbReference>
<dbReference type="PANTHER" id="PTHR47969:SF6">
    <property type="entry name" value="KINESIN-LIKE PROTEIN KIN-4C"/>
    <property type="match status" value="1"/>
</dbReference>
<protein>
    <recommendedName>
        <fullName evidence="5">Kinesin motor domain-containing protein</fullName>
    </recommendedName>
</protein>
<feature type="coiled-coil region" evidence="3">
    <location>
        <begin position="46"/>
        <end position="115"/>
    </location>
</feature>
<gene>
    <name evidence="6" type="ORF">V6N11_003680</name>
</gene>
<evidence type="ECO:0000313" key="6">
    <source>
        <dbReference type="EMBL" id="KAK9023461.1"/>
    </source>
</evidence>
<comment type="similarity">
    <text evidence="2">Belongs to the TRAFAC class myosin-kinesin ATPase superfamily. Kinesin family.</text>
</comment>
<dbReference type="InterPro" id="IPR001752">
    <property type="entry name" value="Kinesin_motor_dom"/>
</dbReference>
<sequence length="149" mass="17242">MHKNYFFLYFAVACVSPADTNAEETLNTLKYANRARNIQNKAVINRDPMAAQLQRMRSQIEQLQAELLFYRGDGQASFDELQILKHKVSLLEASNAELQRELQERRLTSEQLAQRALDAQVEKDKLIMQVESIRNGKSWDEIDSIQNQV</sequence>
<evidence type="ECO:0000256" key="2">
    <source>
        <dbReference type="PROSITE-ProRule" id="PRU00283"/>
    </source>
</evidence>
<accession>A0ABR2SDZ9</accession>
<dbReference type="PANTHER" id="PTHR47969">
    <property type="entry name" value="CHROMOSOME-ASSOCIATED KINESIN KIF4A-RELATED"/>
    <property type="match status" value="1"/>
</dbReference>
<comment type="caution">
    <text evidence="6">The sequence shown here is derived from an EMBL/GenBank/DDBJ whole genome shotgun (WGS) entry which is preliminary data.</text>
</comment>
<keyword evidence="7" id="KW-1185">Reference proteome</keyword>